<accession>A0A8J2YEJ0</accession>
<dbReference type="GO" id="GO:0030378">
    <property type="term" value="F:serine racemase activity"/>
    <property type="evidence" value="ECO:0007669"/>
    <property type="project" value="TreeGrafter"/>
</dbReference>
<dbReference type="FunFam" id="3.40.50.1100:FF:000007">
    <property type="entry name" value="L-threonine dehydratase catabolic TdcB"/>
    <property type="match status" value="1"/>
</dbReference>
<gene>
    <name evidence="14" type="ORF">GCM10011571_28370</name>
</gene>
<dbReference type="FunFam" id="3.40.50.1100:FF:000005">
    <property type="entry name" value="Threonine dehydratase catabolic"/>
    <property type="match status" value="1"/>
</dbReference>
<dbReference type="InterPro" id="IPR000634">
    <property type="entry name" value="Ser/Thr_deHydtase_PyrdxlP-BS"/>
</dbReference>
<evidence type="ECO:0000256" key="11">
    <source>
        <dbReference type="ARBA" id="ARBA00025527"/>
    </source>
</evidence>
<reference evidence="14" key="1">
    <citation type="journal article" date="2014" name="Int. J. Syst. Evol. Microbiol.">
        <title>Complete genome sequence of Corynebacterium casei LMG S-19264T (=DSM 44701T), isolated from a smear-ripened cheese.</title>
        <authorList>
            <consortium name="US DOE Joint Genome Institute (JGI-PGF)"/>
            <person name="Walter F."/>
            <person name="Albersmeier A."/>
            <person name="Kalinowski J."/>
            <person name="Ruckert C."/>
        </authorList>
    </citation>
    <scope>NUCLEOTIDE SEQUENCE</scope>
    <source>
        <strain evidence="14">CGMCC 1.15179</strain>
    </source>
</reference>
<dbReference type="GO" id="GO:0070179">
    <property type="term" value="P:D-serine biosynthetic process"/>
    <property type="evidence" value="ECO:0007669"/>
    <property type="project" value="TreeGrafter"/>
</dbReference>
<keyword evidence="9" id="KW-0663">Pyridoxal phosphate</keyword>
<dbReference type="GO" id="GO:0005524">
    <property type="term" value="F:ATP binding"/>
    <property type="evidence" value="ECO:0007669"/>
    <property type="project" value="TreeGrafter"/>
</dbReference>
<evidence type="ECO:0000313" key="15">
    <source>
        <dbReference type="Proteomes" id="UP000625210"/>
    </source>
</evidence>
<comment type="function">
    <text evidence="11">Catalyzes the anaerobic formation of alpha-ketobutyrate and ammonia from threonine in a two-step reaction. The first step involved a dehydration of threonine and a production of enamine intermediates (aminocrotonate), which tautomerizes to its imine form (iminobutyrate). Both intermediates are unstable and short-lived. The second step is the nonenzymatic hydrolysis of the enamine/imine intermediates to form 2-ketobutyrate and free ammonia. In the low water environment of the cell, the second step is accelerated by RidA.</text>
</comment>
<protein>
    <recommendedName>
        <fullName evidence="7">threonine ammonia-lyase</fullName>
        <ecNumber evidence="7">4.3.1.19</ecNumber>
    </recommendedName>
    <alternativeName>
        <fullName evidence="12">Threonine deaminase</fullName>
    </alternativeName>
</protein>
<comment type="catalytic activity">
    <reaction evidence="1">
        <text>L-threonine = 2-oxobutanoate + NH4(+)</text>
        <dbReference type="Rhea" id="RHEA:22108"/>
        <dbReference type="ChEBI" id="CHEBI:16763"/>
        <dbReference type="ChEBI" id="CHEBI:28938"/>
        <dbReference type="ChEBI" id="CHEBI:57926"/>
        <dbReference type="EC" id="4.3.1.19"/>
    </reaction>
</comment>
<comment type="cofactor">
    <cofactor evidence="4">
        <name>Mn(2+)</name>
        <dbReference type="ChEBI" id="CHEBI:29035"/>
    </cofactor>
</comment>
<evidence type="ECO:0000256" key="9">
    <source>
        <dbReference type="ARBA" id="ARBA00022898"/>
    </source>
</evidence>
<dbReference type="EMBL" id="BMHQ01000010">
    <property type="protein sequence ID" value="GGE24544.1"/>
    <property type="molecule type" value="Genomic_DNA"/>
</dbReference>
<dbReference type="SUPFAM" id="SSF53686">
    <property type="entry name" value="Tryptophan synthase beta subunit-like PLP-dependent enzymes"/>
    <property type="match status" value="1"/>
</dbReference>
<evidence type="ECO:0000256" key="6">
    <source>
        <dbReference type="ARBA" id="ARBA00010869"/>
    </source>
</evidence>
<dbReference type="GO" id="GO:0003941">
    <property type="term" value="F:L-serine ammonia-lyase activity"/>
    <property type="evidence" value="ECO:0007669"/>
    <property type="project" value="TreeGrafter"/>
</dbReference>
<comment type="cofactor">
    <cofactor evidence="5">
        <name>Mg(2+)</name>
        <dbReference type="ChEBI" id="CHEBI:18420"/>
    </cofactor>
</comment>
<dbReference type="EC" id="4.3.1.19" evidence="7"/>
<dbReference type="PANTHER" id="PTHR43050">
    <property type="entry name" value="SERINE / THREONINE RACEMASE FAMILY MEMBER"/>
    <property type="match status" value="1"/>
</dbReference>
<reference evidence="14" key="2">
    <citation type="submission" date="2020-09" db="EMBL/GenBank/DDBJ databases">
        <authorList>
            <person name="Sun Q."/>
            <person name="Zhou Y."/>
        </authorList>
    </citation>
    <scope>NUCLEOTIDE SEQUENCE</scope>
    <source>
        <strain evidence="14">CGMCC 1.15179</strain>
    </source>
</reference>
<comment type="cofactor">
    <cofactor evidence="2">
        <name>Ca(2+)</name>
        <dbReference type="ChEBI" id="CHEBI:29108"/>
    </cofactor>
</comment>
<dbReference type="PROSITE" id="PS00165">
    <property type="entry name" value="DEHYDRATASE_SER_THR"/>
    <property type="match status" value="1"/>
</dbReference>
<dbReference type="InterPro" id="IPR001926">
    <property type="entry name" value="TrpB-like_PALP"/>
</dbReference>
<evidence type="ECO:0000256" key="1">
    <source>
        <dbReference type="ARBA" id="ARBA00001274"/>
    </source>
</evidence>
<dbReference type="GO" id="GO:0018114">
    <property type="term" value="F:threonine racemase activity"/>
    <property type="evidence" value="ECO:0007669"/>
    <property type="project" value="TreeGrafter"/>
</dbReference>
<evidence type="ECO:0000256" key="3">
    <source>
        <dbReference type="ARBA" id="ARBA00001933"/>
    </source>
</evidence>
<dbReference type="GO" id="GO:0000287">
    <property type="term" value="F:magnesium ion binding"/>
    <property type="evidence" value="ECO:0007669"/>
    <property type="project" value="TreeGrafter"/>
</dbReference>
<dbReference type="Pfam" id="PF00291">
    <property type="entry name" value="PALP"/>
    <property type="match status" value="1"/>
</dbReference>
<dbReference type="GO" id="GO:0030170">
    <property type="term" value="F:pyridoxal phosphate binding"/>
    <property type="evidence" value="ECO:0007669"/>
    <property type="project" value="InterPro"/>
</dbReference>
<evidence type="ECO:0000256" key="5">
    <source>
        <dbReference type="ARBA" id="ARBA00001946"/>
    </source>
</evidence>
<evidence type="ECO:0000313" key="14">
    <source>
        <dbReference type="EMBL" id="GGE24544.1"/>
    </source>
</evidence>
<dbReference type="Proteomes" id="UP000625210">
    <property type="component" value="Unassembled WGS sequence"/>
</dbReference>
<evidence type="ECO:0000256" key="12">
    <source>
        <dbReference type="ARBA" id="ARBA00031427"/>
    </source>
</evidence>
<evidence type="ECO:0000256" key="8">
    <source>
        <dbReference type="ARBA" id="ARBA00022842"/>
    </source>
</evidence>
<dbReference type="AlphaFoldDB" id="A0A8J2YEJ0"/>
<dbReference type="Gene3D" id="3.40.50.1100">
    <property type="match status" value="2"/>
</dbReference>
<dbReference type="PANTHER" id="PTHR43050:SF1">
    <property type="entry name" value="SERINE RACEMASE"/>
    <property type="match status" value="1"/>
</dbReference>
<evidence type="ECO:0000256" key="2">
    <source>
        <dbReference type="ARBA" id="ARBA00001913"/>
    </source>
</evidence>
<evidence type="ECO:0000256" key="4">
    <source>
        <dbReference type="ARBA" id="ARBA00001936"/>
    </source>
</evidence>
<dbReference type="InterPro" id="IPR036052">
    <property type="entry name" value="TrpB-like_PALP_sf"/>
</dbReference>
<sequence length="321" mass="34457">MHQLPVSFYDIQHAMERLRPVVHTTPVMTSRTLNRLSGRDVFLKCENFQRGGAFKFRGAYNTLAQLSPEAKQRGVVAFSSGNHAQAVALAASLLNIPATICMPQDAPRVKAAATRDYGAEIVVYDRLTEDREQIARNIAAREGKTLIPPFDDPRIIAGAGTAAWELLEEISDLDAAIAPIGGGGLLSGTALAVKGQRPSCRVFGVEPDQADDARQSLHSGQRTAITPPDTIADGLRVPMIGEIPFAIMQHTVEDIVTVSEAEIKEALQFAFTRLKIVIEPSSAVPLAALLNGKLPPQVRRIGIIVSGGNVDPALLGELFSV</sequence>
<keyword evidence="10" id="KW-0456">Lyase</keyword>
<name>A0A8J2YEJ0_9BACL</name>
<comment type="similarity">
    <text evidence="6">Belongs to the serine/threonine dehydratase family.</text>
</comment>
<dbReference type="GO" id="GO:0004794">
    <property type="term" value="F:threonine deaminase activity"/>
    <property type="evidence" value="ECO:0007669"/>
    <property type="project" value="UniProtKB-EC"/>
</dbReference>
<feature type="domain" description="Tryptophan synthase beta chain-like PALP" evidence="13">
    <location>
        <begin position="20"/>
        <end position="307"/>
    </location>
</feature>
<evidence type="ECO:0000259" key="13">
    <source>
        <dbReference type="Pfam" id="PF00291"/>
    </source>
</evidence>
<dbReference type="RefSeq" id="WP_188648541.1">
    <property type="nucleotide sequence ID" value="NZ_BMHQ01000010.1"/>
</dbReference>
<comment type="cofactor">
    <cofactor evidence="3">
        <name>pyridoxal 5'-phosphate</name>
        <dbReference type="ChEBI" id="CHEBI:597326"/>
    </cofactor>
</comment>
<dbReference type="CDD" id="cd01562">
    <property type="entry name" value="Thr-dehyd"/>
    <property type="match status" value="1"/>
</dbReference>
<keyword evidence="15" id="KW-1185">Reference proteome</keyword>
<organism evidence="14 15">
    <name type="scientific">Marinithermofilum abyssi</name>
    <dbReference type="NCBI Taxonomy" id="1571185"/>
    <lineage>
        <taxon>Bacteria</taxon>
        <taxon>Bacillati</taxon>
        <taxon>Bacillota</taxon>
        <taxon>Bacilli</taxon>
        <taxon>Bacillales</taxon>
        <taxon>Thermoactinomycetaceae</taxon>
        <taxon>Marinithermofilum</taxon>
    </lineage>
</organism>
<evidence type="ECO:0000256" key="10">
    <source>
        <dbReference type="ARBA" id="ARBA00023239"/>
    </source>
</evidence>
<proteinExistence type="inferred from homology"/>
<keyword evidence="8" id="KW-0460">Magnesium</keyword>
<comment type="caution">
    <text evidence="14">The sequence shown here is derived from an EMBL/GenBank/DDBJ whole genome shotgun (WGS) entry which is preliminary data.</text>
</comment>
<evidence type="ECO:0000256" key="7">
    <source>
        <dbReference type="ARBA" id="ARBA00012096"/>
    </source>
</evidence>